<dbReference type="InterPro" id="IPR052999">
    <property type="entry name" value="PTS1_Protein"/>
</dbReference>
<evidence type="ECO:0000313" key="1">
    <source>
        <dbReference type="EMBL" id="OTA03724.1"/>
    </source>
</evidence>
<dbReference type="Gene3D" id="1.20.1290.10">
    <property type="entry name" value="AhpD-like"/>
    <property type="match status" value="1"/>
</dbReference>
<name>A0A2H2ZWX7_TRIPA</name>
<dbReference type="PANTHER" id="PTHR28180">
    <property type="entry name" value="CONSERVED MITOCHONDRIAL PROTEIN-RELATED"/>
    <property type="match status" value="1"/>
</dbReference>
<dbReference type="EMBL" id="LFMI01000433">
    <property type="protein sequence ID" value="OTA03724.1"/>
    <property type="molecule type" value="Genomic_DNA"/>
</dbReference>
<protein>
    <recommendedName>
        <fullName evidence="3">Mitochondrial protein</fullName>
    </recommendedName>
</protein>
<comment type="caution">
    <text evidence="1">The sequence shown here is derived from an EMBL/GenBank/DDBJ whole genome shotgun (WGS) entry which is preliminary data.</text>
</comment>
<dbReference type="SUPFAM" id="SSF69118">
    <property type="entry name" value="AhpD-like"/>
    <property type="match status" value="1"/>
</dbReference>
<dbReference type="InterPro" id="IPR029032">
    <property type="entry name" value="AhpD-like"/>
</dbReference>
<organism evidence="1 2">
    <name type="scientific">Trichoderma parareesei</name>
    <name type="common">Filamentous fungus</name>
    <dbReference type="NCBI Taxonomy" id="858221"/>
    <lineage>
        <taxon>Eukaryota</taxon>
        <taxon>Fungi</taxon>
        <taxon>Dikarya</taxon>
        <taxon>Ascomycota</taxon>
        <taxon>Pezizomycotina</taxon>
        <taxon>Sordariomycetes</taxon>
        <taxon>Hypocreomycetidae</taxon>
        <taxon>Hypocreales</taxon>
        <taxon>Hypocreaceae</taxon>
        <taxon>Trichoderma</taxon>
    </lineage>
</organism>
<keyword evidence="2" id="KW-1185">Reference proteome</keyword>
<gene>
    <name evidence="1" type="ORF">A9Z42_0041970</name>
</gene>
<reference evidence="1 2" key="1">
    <citation type="journal article" date="2015" name="Genome Announc.">
        <title>Genome sequence and annotation of Trichoderma parareesei, the ancestor of the cellulase producer Trichoderma reesei.</title>
        <authorList>
            <person name="Yang D."/>
            <person name="Pomraning K."/>
            <person name="Kopchinskiy A."/>
            <person name="Karimi Aghcheh R."/>
            <person name="Atanasova L."/>
            <person name="Chenthamara K."/>
            <person name="Baker S.E."/>
            <person name="Zhang R."/>
            <person name="Shen Q."/>
            <person name="Freitag M."/>
            <person name="Kubicek C.P."/>
            <person name="Druzhinina I.S."/>
        </authorList>
    </citation>
    <scope>NUCLEOTIDE SEQUENCE [LARGE SCALE GENOMIC DNA]</scope>
    <source>
        <strain evidence="1 2">CBS 125925</strain>
    </source>
</reference>
<evidence type="ECO:0000313" key="2">
    <source>
        <dbReference type="Proteomes" id="UP000219286"/>
    </source>
</evidence>
<accession>A0A2H2ZWX7</accession>
<evidence type="ECO:0008006" key="3">
    <source>
        <dbReference type="Google" id="ProtNLM"/>
    </source>
</evidence>
<dbReference type="OrthoDB" id="5392202at2759"/>
<dbReference type="Proteomes" id="UP000219286">
    <property type="component" value="Unassembled WGS sequence"/>
</dbReference>
<sequence>MSKLSPSLKALINAPFARPGPHRIAKGAAAAAATFTLNSPDALSILHNVASAERGDSQAAQVRTAEFIREVGLKCISFNGIPRTINCLNAFHASLPQSVSSSLSTQPSRTLKSDNVESVKARGRGLWDSIYAPFEEKLVDKLGTSHPDLPVVILNCHYGPLLSDPEEEGGSVKRGVGRVMTSLVAIASLRAQTGVGPQVLSHVFGLRKALDDGSFRGDLEVQGGGEEERLSEEGARWLAGDEGGEWVLKTVDRIVEGLGGSNFAAKL</sequence>
<dbReference type="PANTHER" id="PTHR28180:SF2">
    <property type="entry name" value="PEROXISOMAL PROTEIN 2"/>
    <property type="match status" value="1"/>
</dbReference>
<proteinExistence type="predicted"/>
<dbReference type="AlphaFoldDB" id="A0A2H2ZWX7"/>